<keyword evidence="4" id="KW-1185">Reference proteome</keyword>
<dbReference type="InterPro" id="IPR001387">
    <property type="entry name" value="Cro/C1-type_HTH"/>
</dbReference>
<reference evidence="3 4" key="2">
    <citation type="submission" date="2020-02" db="EMBL/GenBank/DDBJ databases">
        <title>Flavobacterium profundi sp. nov., isolated from a deep-sea seamount.</title>
        <authorList>
            <person name="Zhang D.-C."/>
        </authorList>
    </citation>
    <scope>NUCLEOTIDE SEQUENCE [LARGE SCALE GENOMIC DNA]</scope>
    <source>
        <strain evidence="3 4">EC11</strain>
    </source>
</reference>
<accession>A0ABX0IXV3</accession>
<dbReference type="PANTHER" id="PTHR46558">
    <property type="entry name" value="TRACRIPTIONAL REGULATORY PROTEIN-RELATED-RELATED"/>
    <property type="match status" value="1"/>
</dbReference>
<dbReference type="SMART" id="SM00530">
    <property type="entry name" value="HTH_XRE"/>
    <property type="match status" value="1"/>
</dbReference>
<organism evidence="3 4">
    <name type="scientific">Flavobacterium jejuense</name>
    <dbReference type="NCBI Taxonomy" id="1544455"/>
    <lineage>
        <taxon>Bacteria</taxon>
        <taxon>Pseudomonadati</taxon>
        <taxon>Bacteroidota</taxon>
        <taxon>Flavobacteriia</taxon>
        <taxon>Flavobacteriales</taxon>
        <taxon>Flavobacteriaceae</taxon>
        <taxon>Flavobacterium</taxon>
    </lineage>
</organism>
<dbReference type="CDD" id="cd00093">
    <property type="entry name" value="HTH_XRE"/>
    <property type="match status" value="1"/>
</dbReference>
<evidence type="ECO:0000256" key="1">
    <source>
        <dbReference type="ARBA" id="ARBA00023125"/>
    </source>
</evidence>
<proteinExistence type="predicted"/>
<dbReference type="EMBL" id="VEVQ02000013">
    <property type="protein sequence ID" value="NHN27373.1"/>
    <property type="molecule type" value="Genomic_DNA"/>
</dbReference>
<reference evidence="4" key="1">
    <citation type="submission" date="2019-05" db="EMBL/GenBank/DDBJ databases">
        <title>Flavobacterium profundi sp. nov., isolated from a deep-sea seamount.</title>
        <authorList>
            <person name="Zhang D.-C."/>
        </authorList>
    </citation>
    <scope>NUCLEOTIDE SEQUENCE [LARGE SCALE GENOMIC DNA]</scope>
    <source>
        <strain evidence="4">EC11</strain>
    </source>
</reference>
<dbReference type="Proteomes" id="UP000817854">
    <property type="component" value="Unassembled WGS sequence"/>
</dbReference>
<dbReference type="PROSITE" id="PS50943">
    <property type="entry name" value="HTH_CROC1"/>
    <property type="match status" value="1"/>
</dbReference>
<dbReference type="Gene3D" id="1.10.260.40">
    <property type="entry name" value="lambda repressor-like DNA-binding domains"/>
    <property type="match status" value="1"/>
</dbReference>
<dbReference type="Pfam" id="PF01381">
    <property type="entry name" value="HTH_3"/>
    <property type="match status" value="1"/>
</dbReference>
<evidence type="ECO:0000313" key="4">
    <source>
        <dbReference type="Proteomes" id="UP000817854"/>
    </source>
</evidence>
<evidence type="ECO:0000259" key="2">
    <source>
        <dbReference type="PROSITE" id="PS50943"/>
    </source>
</evidence>
<keyword evidence="1" id="KW-0238">DNA-binding</keyword>
<sequence length="110" mass="12607">MSVGTKIRKLRLQHKMSQEDLAHKLNVAQTSISNIEANKSIPDFLIMHKICQVFEVDFEYFIDKNNSNKVKKAEYSNIGCTNGTINTIPEGILENMLKRIEDIEKIIVVK</sequence>
<dbReference type="PANTHER" id="PTHR46558:SF11">
    <property type="entry name" value="HTH-TYPE TRANSCRIPTIONAL REGULATOR XRE"/>
    <property type="match status" value="1"/>
</dbReference>
<dbReference type="SUPFAM" id="SSF47413">
    <property type="entry name" value="lambda repressor-like DNA-binding domains"/>
    <property type="match status" value="1"/>
</dbReference>
<comment type="caution">
    <text evidence="3">The sequence shown here is derived from an EMBL/GenBank/DDBJ whole genome shotgun (WGS) entry which is preliminary data.</text>
</comment>
<feature type="domain" description="HTH cro/C1-type" evidence="2">
    <location>
        <begin position="7"/>
        <end position="61"/>
    </location>
</feature>
<name>A0ABX0IXV3_9FLAO</name>
<dbReference type="InterPro" id="IPR010982">
    <property type="entry name" value="Lambda_DNA-bd_dom_sf"/>
</dbReference>
<dbReference type="RefSeq" id="WP_140963884.1">
    <property type="nucleotide sequence ID" value="NZ_VEVQ02000013.1"/>
</dbReference>
<protein>
    <submittedName>
        <fullName evidence="3">Helix-turn-helix transcriptional regulator</fullName>
    </submittedName>
</protein>
<gene>
    <name evidence="3" type="ORF">FIA58_016965</name>
</gene>
<evidence type="ECO:0000313" key="3">
    <source>
        <dbReference type="EMBL" id="NHN27373.1"/>
    </source>
</evidence>